<dbReference type="InterPro" id="IPR020846">
    <property type="entry name" value="MFS_dom"/>
</dbReference>
<dbReference type="Pfam" id="PF07690">
    <property type="entry name" value="MFS_1"/>
    <property type="match status" value="1"/>
</dbReference>
<evidence type="ECO:0000256" key="6">
    <source>
        <dbReference type="ARBA" id="ARBA00037968"/>
    </source>
</evidence>
<dbReference type="SUPFAM" id="SSF103473">
    <property type="entry name" value="MFS general substrate transporter"/>
    <property type="match status" value="1"/>
</dbReference>
<feature type="transmembrane region" description="Helical" evidence="7">
    <location>
        <begin position="398"/>
        <end position="419"/>
    </location>
</feature>
<dbReference type="InterPro" id="IPR036259">
    <property type="entry name" value="MFS_trans_sf"/>
</dbReference>
<feature type="transmembrane region" description="Helical" evidence="7">
    <location>
        <begin position="111"/>
        <end position="134"/>
    </location>
</feature>
<evidence type="ECO:0000256" key="4">
    <source>
        <dbReference type="ARBA" id="ARBA00022989"/>
    </source>
</evidence>
<dbReference type="PANTHER" id="PTHR43791">
    <property type="entry name" value="PERMEASE-RELATED"/>
    <property type="match status" value="1"/>
</dbReference>
<comment type="similarity">
    <text evidence="6">Belongs to the major facilitator superfamily. Allantoate permease family.</text>
</comment>
<proteinExistence type="inferred from homology"/>
<name>A0A3A2ZMZ5_9EURO</name>
<evidence type="ECO:0000256" key="7">
    <source>
        <dbReference type="SAM" id="Phobius"/>
    </source>
</evidence>
<dbReference type="FunFam" id="1.20.1250.20:FF:000064">
    <property type="entry name" value="MFS allantoate transporter"/>
    <property type="match status" value="1"/>
</dbReference>
<protein>
    <submittedName>
        <fullName evidence="9">Allantoate</fullName>
    </submittedName>
</protein>
<evidence type="ECO:0000256" key="2">
    <source>
        <dbReference type="ARBA" id="ARBA00022448"/>
    </source>
</evidence>
<sequence>MAEKGEEEFKKHVDVPDIQLQEILDISSTPEEERKLLWKLDLILIPLMGGAYFLQFLDKLVLSQATLFNLREDLGLHGSQYSWTSAIFYFGYLFWSWPSAYLIVRLPLGKYLAASVFVWGGILMCHAACTNFAGLMVARFFLGAGEAAVAPGFTLATGMFYKREEQPIRQSAWFFGNCLASLFGGLIAYAIGHIHSAITQWKLLFIILGAVTSGYAFILFALLPDTPAKAIFLRSNERAIAVQRTMKDKTGVMDNGKFKWSQAWEAALDPQTWCLALNSFTSNLCNGGITTFTSILTAGFGFSDFQALLMQMPQGGAEIVFLLLTSIAVTFIPSSRIISQILNTIISMIGLILVWKLDEDNRAGRMVGLTLGIVYAINLPISLSMVTSNVAGFSKRSVVSAAIFIAYCVGNLVGPQFFLDSEEPAYPTGIKACMAGLVISIFFLILLYVYYIWENHRRDKLYGKPERATVGEELRDELSNKTDRQIESFRYIL</sequence>
<feature type="transmembrane region" description="Helical" evidence="7">
    <location>
        <begin position="173"/>
        <end position="191"/>
    </location>
</feature>
<feature type="transmembrane region" description="Helical" evidence="7">
    <location>
        <begin position="338"/>
        <end position="355"/>
    </location>
</feature>
<feature type="transmembrane region" description="Helical" evidence="7">
    <location>
        <begin position="140"/>
        <end position="161"/>
    </location>
</feature>
<feature type="domain" description="Major facilitator superfamily (MFS) profile" evidence="8">
    <location>
        <begin position="44"/>
        <end position="458"/>
    </location>
</feature>
<comment type="caution">
    <text evidence="9">The sequence shown here is derived from an EMBL/GenBank/DDBJ whole genome shotgun (WGS) entry which is preliminary data.</text>
</comment>
<feature type="transmembrane region" description="Helical" evidence="7">
    <location>
        <begin position="203"/>
        <end position="223"/>
    </location>
</feature>
<dbReference type="Gene3D" id="1.20.1250.20">
    <property type="entry name" value="MFS general substrate transporter like domains"/>
    <property type="match status" value="1"/>
</dbReference>
<dbReference type="Proteomes" id="UP000266188">
    <property type="component" value="Unassembled WGS sequence"/>
</dbReference>
<feature type="transmembrane region" description="Helical" evidence="7">
    <location>
        <begin position="367"/>
        <end position="386"/>
    </location>
</feature>
<comment type="subcellular location">
    <subcellularLocation>
        <location evidence="1">Membrane</location>
        <topology evidence="1">Multi-pass membrane protein</topology>
    </subcellularLocation>
</comment>
<dbReference type="PROSITE" id="PS50850">
    <property type="entry name" value="MFS"/>
    <property type="match status" value="1"/>
</dbReference>
<feature type="transmembrane region" description="Helical" evidence="7">
    <location>
        <begin position="315"/>
        <end position="332"/>
    </location>
</feature>
<gene>
    <name evidence="9" type="ORF">PHISCL_04912</name>
</gene>
<keyword evidence="10" id="KW-1185">Reference proteome</keyword>
<feature type="transmembrane region" description="Helical" evidence="7">
    <location>
        <begin position="431"/>
        <end position="453"/>
    </location>
</feature>
<keyword evidence="4 7" id="KW-1133">Transmembrane helix</keyword>
<organism evidence="9 10">
    <name type="scientific">Aspergillus sclerotialis</name>
    <dbReference type="NCBI Taxonomy" id="2070753"/>
    <lineage>
        <taxon>Eukaryota</taxon>
        <taxon>Fungi</taxon>
        <taxon>Dikarya</taxon>
        <taxon>Ascomycota</taxon>
        <taxon>Pezizomycotina</taxon>
        <taxon>Eurotiomycetes</taxon>
        <taxon>Eurotiomycetidae</taxon>
        <taxon>Eurotiales</taxon>
        <taxon>Aspergillaceae</taxon>
        <taxon>Aspergillus</taxon>
        <taxon>Aspergillus subgen. Polypaecilum</taxon>
    </lineage>
</organism>
<dbReference type="GO" id="GO:0022857">
    <property type="term" value="F:transmembrane transporter activity"/>
    <property type="evidence" value="ECO:0007669"/>
    <property type="project" value="InterPro"/>
</dbReference>
<dbReference type="GO" id="GO:0016020">
    <property type="term" value="C:membrane"/>
    <property type="evidence" value="ECO:0007669"/>
    <property type="project" value="UniProtKB-SubCell"/>
</dbReference>
<dbReference type="OrthoDB" id="6730379at2759"/>
<dbReference type="InterPro" id="IPR011701">
    <property type="entry name" value="MFS"/>
</dbReference>
<keyword evidence="3 7" id="KW-0812">Transmembrane</keyword>
<keyword evidence="5 7" id="KW-0472">Membrane</keyword>
<dbReference type="AlphaFoldDB" id="A0A3A2ZMZ5"/>
<evidence type="ECO:0000313" key="10">
    <source>
        <dbReference type="Proteomes" id="UP000266188"/>
    </source>
</evidence>
<evidence type="ECO:0000256" key="1">
    <source>
        <dbReference type="ARBA" id="ARBA00004141"/>
    </source>
</evidence>
<keyword evidence="2" id="KW-0813">Transport</keyword>
<dbReference type="EMBL" id="MVGC01000152">
    <property type="protein sequence ID" value="RJE22767.1"/>
    <property type="molecule type" value="Genomic_DNA"/>
</dbReference>
<evidence type="ECO:0000259" key="8">
    <source>
        <dbReference type="PROSITE" id="PS50850"/>
    </source>
</evidence>
<dbReference type="PANTHER" id="PTHR43791:SF103">
    <property type="entry name" value="MAJOR FACILITATOR SUPERFAMILY (MFS) PROFILE DOMAIN-CONTAINING PROTEIN-RELATED"/>
    <property type="match status" value="1"/>
</dbReference>
<evidence type="ECO:0000313" key="9">
    <source>
        <dbReference type="EMBL" id="RJE22767.1"/>
    </source>
</evidence>
<feature type="transmembrane region" description="Helical" evidence="7">
    <location>
        <begin position="86"/>
        <end position="104"/>
    </location>
</feature>
<reference evidence="10" key="1">
    <citation type="submission" date="2017-02" db="EMBL/GenBank/DDBJ databases">
        <authorList>
            <person name="Tafer H."/>
            <person name="Lopandic K."/>
        </authorList>
    </citation>
    <scope>NUCLEOTIDE SEQUENCE [LARGE SCALE GENOMIC DNA]</scope>
    <source>
        <strain evidence="10">CBS 366.77</strain>
    </source>
</reference>
<accession>A0A3A2ZMZ5</accession>
<evidence type="ECO:0000256" key="5">
    <source>
        <dbReference type="ARBA" id="ARBA00023136"/>
    </source>
</evidence>
<evidence type="ECO:0000256" key="3">
    <source>
        <dbReference type="ARBA" id="ARBA00022692"/>
    </source>
</evidence>